<evidence type="ECO:0000313" key="2">
    <source>
        <dbReference type="Proteomes" id="UP001163850"/>
    </source>
</evidence>
<protein>
    <submittedName>
        <fullName evidence="1">Uncharacterized protein</fullName>
    </submittedName>
</protein>
<name>A0AA38UMR2_9AGAR</name>
<accession>A0AA38UMR2</accession>
<gene>
    <name evidence="1" type="ORF">F5890DRAFT_1545217</name>
</gene>
<dbReference type="EMBL" id="MU802277">
    <property type="protein sequence ID" value="KAJ3979750.1"/>
    <property type="molecule type" value="Genomic_DNA"/>
</dbReference>
<proteinExistence type="predicted"/>
<dbReference type="Proteomes" id="UP001163850">
    <property type="component" value="Unassembled WGS sequence"/>
</dbReference>
<organism evidence="1 2">
    <name type="scientific">Lentinula detonsa</name>
    <dbReference type="NCBI Taxonomy" id="2804962"/>
    <lineage>
        <taxon>Eukaryota</taxon>
        <taxon>Fungi</taxon>
        <taxon>Dikarya</taxon>
        <taxon>Basidiomycota</taxon>
        <taxon>Agaricomycotina</taxon>
        <taxon>Agaricomycetes</taxon>
        <taxon>Agaricomycetidae</taxon>
        <taxon>Agaricales</taxon>
        <taxon>Marasmiineae</taxon>
        <taxon>Omphalotaceae</taxon>
        <taxon>Lentinula</taxon>
    </lineage>
</organism>
<sequence length="471" mass="53573">MSTPSGAESTSTPVMTASEFEAWTLAPKLRFSAKHTNSTSTRTPSLYDQHIPEVLQPKIIYLGKPHYQPHSSDISDPGPAIDRYFFQLCKRPDVFKLLMGTVRDDLRSRWKIILQLISNLNIQNEQDVRFAEKLVAEIVYKLSSLLLFDLSKDQLENFGEWIALATHSNTETETNADFLLGLHEKDAILERDARNSSQSRCEGIWPLLNHLDLDFMQYIVVVECNNLRLGNPMGYLALLLLSCLTQKVQVDLWPEAQCHGCGEFRESHEVQFGRAPVQTPLDSPIASAYGLTAVPLHSEAAIVHQEIGRVLGLVLENHEPSAIVRDATEHLQGRPNDFGNFADLVREPMRNLLLSLKEAQTIKVLDQFCDKDDLLKDIMWWINRMRDIFVQACSQLIGHNLTFCIVTSYNDSYFFQRNRQTGEITMSPLQQVSKKGHIIQRAVLCSEAFYDSKDRSQLNKELVSKPSETRQ</sequence>
<reference evidence="1" key="1">
    <citation type="submission" date="2022-08" db="EMBL/GenBank/DDBJ databases">
        <authorList>
            <consortium name="DOE Joint Genome Institute"/>
            <person name="Min B."/>
            <person name="Riley R."/>
            <person name="Sierra-Patev S."/>
            <person name="Naranjo-Ortiz M."/>
            <person name="Looney B."/>
            <person name="Konkel Z."/>
            <person name="Slot J.C."/>
            <person name="Sakamoto Y."/>
            <person name="Steenwyk J.L."/>
            <person name="Rokas A."/>
            <person name="Carro J."/>
            <person name="Camarero S."/>
            <person name="Ferreira P."/>
            <person name="Molpeceres G."/>
            <person name="Ruiz-Duenas F.J."/>
            <person name="Serrano A."/>
            <person name="Henrissat B."/>
            <person name="Drula E."/>
            <person name="Hughes K.W."/>
            <person name="Mata J.L."/>
            <person name="Ishikawa N.K."/>
            <person name="Vargas-Isla R."/>
            <person name="Ushijima S."/>
            <person name="Smith C.A."/>
            <person name="Ahrendt S."/>
            <person name="Andreopoulos W."/>
            <person name="He G."/>
            <person name="Labutti K."/>
            <person name="Lipzen A."/>
            <person name="Ng V."/>
            <person name="Sandor L."/>
            <person name="Barry K."/>
            <person name="Martinez A.T."/>
            <person name="Xiao Y."/>
            <person name="Gibbons J.G."/>
            <person name="Terashima K."/>
            <person name="Hibbett D.S."/>
            <person name="Grigoriev I.V."/>
        </authorList>
    </citation>
    <scope>NUCLEOTIDE SEQUENCE</scope>
    <source>
        <strain evidence="1">TFB7829</strain>
    </source>
</reference>
<evidence type="ECO:0000313" key="1">
    <source>
        <dbReference type="EMBL" id="KAJ3979750.1"/>
    </source>
</evidence>
<dbReference type="AlphaFoldDB" id="A0AA38UMR2"/>
<comment type="caution">
    <text evidence="1">The sequence shown here is derived from an EMBL/GenBank/DDBJ whole genome shotgun (WGS) entry which is preliminary data.</text>
</comment>